<keyword evidence="2" id="KW-0472">Membrane</keyword>
<accession>A0A2T4ZAB2</accession>
<evidence type="ECO:0000313" key="5">
    <source>
        <dbReference type="Proteomes" id="UP000241639"/>
    </source>
</evidence>
<feature type="domain" description="DUF4097" evidence="3">
    <location>
        <begin position="41"/>
        <end position="193"/>
    </location>
</feature>
<evidence type="ECO:0000256" key="1">
    <source>
        <dbReference type="SAM" id="MobiDB-lite"/>
    </source>
</evidence>
<keyword evidence="5" id="KW-1185">Reference proteome</keyword>
<name>A0A2T4ZAB2_9BACL</name>
<reference evidence="4 5" key="1">
    <citation type="submission" date="2018-04" db="EMBL/GenBank/DDBJ databases">
        <title>Genomic Encyclopedia of Archaeal and Bacterial Type Strains, Phase II (KMG-II): from individual species to whole genera.</title>
        <authorList>
            <person name="Goeker M."/>
        </authorList>
    </citation>
    <scope>NUCLEOTIDE SEQUENCE [LARGE SCALE GENOMIC DNA]</scope>
    <source>
        <strain evidence="4 5">DSM 45169</strain>
    </source>
</reference>
<feature type="transmembrane region" description="Helical" evidence="2">
    <location>
        <begin position="6"/>
        <end position="25"/>
    </location>
</feature>
<gene>
    <name evidence="4" type="ORF">C8J48_1417</name>
</gene>
<keyword evidence="2" id="KW-0812">Transmembrane</keyword>
<evidence type="ECO:0000256" key="2">
    <source>
        <dbReference type="SAM" id="Phobius"/>
    </source>
</evidence>
<dbReference type="RefSeq" id="WP_107725574.1">
    <property type="nucleotide sequence ID" value="NZ_PZZP01000001.1"/>
</dbReference>
<evidence type="ECO:0000259" key="3">
    <source>
        <dbReference type="Pfam" id="PF13349"/>
    </source>
</evidence>
<evidence type="ECO:0000313" key="4">
    <source>
        <dbReference type="EMBL" id="PTM58823.1"/>
    </source>
</evidence>
<sequence>MGKKIIFPVFFLFVMTVMISGCALVKGDPMTEEDSLDAGDVNSISVNYGSVDVVVEDGSSNQLEVVLDTFERGPRLSMNQRGDHVDISTEWEGLRIGIMKIGGYLTDPPKVTVKVPKDYNQDLNLEGSSGNIELRNLNLNQLQFSASASNVNGEGITAKRINGSTTSGGISIAFGKFSTHMNLSSTSGNIDLNLNDESPDLTLRIATKSGSKSIDFPVSGNEESGTIGDGTHQVQLDTTSGGISVAP</sequence>
<dbReference type="PROSITE" id="PS51257">
    <property type="entry name" value="PROKAR_LIPOPROTEIN"/>
    <property type="match status" value="1"/>
</dbReference>
<feature type="compositionally biased region" description="Polar residues" evidence="1">
    <location>
        <begin position="232"/>
        <end position="247"/>
    </location>
</feature>
<dbReference type="Proteomes" id="UP000241639">
    <property type="component" value="Unassembled WGS sequence"/>
</dbReference>
<dbReference type="OrthoDB" id="2988077at2"/>
<protein>
    <submittedName>
        <fullName evidence="4">Putative adhesin</fullName>
    </submittedName>
</protein>
<dbReference type="EMBL" id="PZZP01000001">
    <property type="protein sequence ID" value="PTM58823.1"/>
    <property type="molecule type" value="Genomic_DNA"/>
</dbReference>
<dbReference type="Pfam" id="PF13349">
    <property type="entry name" value="DUF4097"/>
    <property type="match status" value="1"/>
</dbReference>
<proteinExistence type="predicted"/>
<feature type="region of interest" description="Disordered" evidence="1">
    <location>
        <begin position="214"/>
        <end position="247"/>
    </location>
</feature>
<keyword evidence="2" id="KW-1133">Transmembrane helix</keyword>
<dbReference type="AlphaFoldDB" id="A0A2T4ZAB2"/>
<organism evidence="4 5">
    <name type="scientific">Desmospora activa DSM 45169</name>
    <dbReference type="NCBI Taxonomy" id="1121389"/>
    <lineage>
        <taxon>Bacteria</taxon>
        <taxon>Bacillati</taxon>
        <taxon>Bacillota</taxon>
        <taxon>Bacilli</taxon>
        <taxon>Bacillales</taxon>
        <taxon>Thermoactinomycetaceae</taxon>
        <taxon>Desmospora</taxon>
    </lineage>
</organism>
<dbReference type="InterPro" id="IPR025164">
    <property type="entry name" value="Toastrack_DUF4097"/>
</dbReference>
<comment type="caution">
    <text evidence="4">The sequence shown here is derived from an EMBL/GenBank/DDBJ whole genome shotgun (WGS) entry which is preliminary data.</text>
</comment>